<comment type="caution">
    <text evidence="5">The sequence shown here is derived from an EMBL/GenBank/DDBJ whole genome shotgun (WGS) entry which is preliminary data.</text>
</comment>
<dbReference type="Pfam" id="PF12833">
    <property type="entry name" value="HTH_18"/>
    <property type="match status" value="1"/>
</dbReference>
<gene>
    <name evidence="5" type="ORF">J1C56_00620</name>
</gene>
<dbReference type="AlphaFoldDB" id="A0A9X1A650"/>
<dbReference type="RefSeq" id="WP_214385097.1">
    <property type="nucleotide sequence ID" value="NZ_JAFLWW010000001.1"/>
</dbReference>
<evidence type="ECO:0000256" key="2">
    <source>
        <dbReference type="ARBA" id="ARBA00023125"/>
    </source>
</evidence>
<dbReference type="InterPro" id="IPR050204">
    <property type="entry name" value="AraC_XylS_family_regulators"/>
</dbReference>
<dbReference type="PANTHER" id="PTHR46796">
    <property type="entry name" value="HTH-TYPE TRANSCRIPTIONAL ACTIVATOR RHAS-RELATED"/>
    <property type="match status" value="1"/>
</dbReference>
<evidence type="ECO:0000256" key="3">
    <source>
        <dbReference type="ARBA" id="ARBA00023163"/>
    </source>
</evidence>
<dbReference type="SMART" id="SM00342">
    <property type="entry name" value="HTH_ARAC"/>
    <property type="match status" value="1"/>
</dbReference>
<dbReference type="PROSITE" id="PS01124">
    <property type="entry name" value="HTH_ARAC_FAMILY_2"/>
    <property type="match status" value="1"/>
</dbReference>
<proteinExistence type="predicted"/>
<reference evidence="5" key="1">
    <citation type="journal article" date="2021" name="Microorganisms">
        <title>Phylogenomic Reconstruction and Metabolic Potential of the Genus Aminobacter.</title>
        <authorList>
            <person name="Artuso I."/>
            <person name="Turrini P."/>
            <person name="Pirolo M."/>
            <person name="Lugli G.A."/>
            <person name="Ventura M."/>
            <person name="Visca P."/>
        </authorList>
    </citation>
    <scope>NUCLEOTIDE SEQUENCE</scope>
    <source>
        <strain evidence="5">LMG 26462</strain>
    </source>
</reference>
<accession>A0A9X1A650</accession>
<dbReference type="InterPro" id="IPR011051">
    <property type="entry name" value="RmlC_Cupin_sf"/>
</dbReference>
<keyword evidence="2" id="KW-0238">DNA-binding</keyword>
<protein>
    <submittedName>
        <fullName evidence="5">Helix-turn-helix transcriptional regulator</fullName>
    </submittedName>
</protein>
<dbReference type="GO" id="GO:0003700">
    <property type="term" value="F:DNA-binding transcription factor activity"/>
    <property type="evidence" value="ECO:0007669"/>
    <property type="project" value="InterPro"/>
</dbReference>
<dbReference type="GO" id="GO:0043565">
    <property type="term" value="F:sequence-specific DNA binding"/>
    <property type="evidence" value="ECO:0007669"/>
    <property type="project" value="InterPro"/>
</dbReference>
<dbReference type="InterPro" id="IPR018062">
    <property type="entry name" value="HTH_AraC-typ_CS"/>
</dbReference>
<dbReference type="PRINTS" id="PR00032">
    <property type="entry name" value="HTHARAC"/>
</dbReference>
<reference evidence="5" key="2">
    <citation type="submission" date="2021-03" db="EMBL/GenBank/DDBJ databases">
        <authorList>
            <person name="Artuso I."/>
            <person name="Turrini P."/>
            <person name="Pirolo M."/>
            <person name="Lugli G.A."/>
            <person name="Ventura M."/>
            <person name="Visca P."/>
        </authorList>
    </citation>
    <scope>NUCLEOTIDE SEQUENCE</scope>
    <source>
        <strain evidence="5">LMG 26462</strain>
    </source>
</reference>
<evidence type="ECO:0000313" key="6">
    <source>
        <dbReference type="Proteomes" id="UP001138921"/>
    </source>
</evidence>
<dbReference type="InterPro" id="IPR009057">
    <property type="entry name" value="Homeodomain-like_sf"/>
</dbReference>
<evidence type="ECO:0000256" key="1">
    <source>
        <dbReference type="ARBA" id="ARBA00023015"/>
    </source>
</evidence>
<dbReference type="Gene3D" id="1.10.10.60">
    <property type="entry name" value="Homeodomain-like"/>
    <property type="match status" value="2"/>
</dbReference>
<dbReference type="EMBL" id="JAFLWW010000001">
    <property type="protein sequence ID" value="MBT1154088.1"/>
    <property type="molecule type" value="Genomic_DNA"/>
</dbReference>
<dbReference type="SUPFAM" id="SSF46689">
    <property type="entry name" value="Homeodomain-like"/>
    <property type="match status" value="2"/>
</dbReference>
<keyword evidence="6" id="KW-1185">Reference proteome</keyword>
<keyword evidence="3" id="KW-0804">Transcription</keyword>
<dbReference type="SUPFAM" id="SSF51182">
    <property type="entry name" value="RmlC-like cupins"/>
    <property type="match status" value="1"/>
</dbReference>
<dbReference type="PROSITE" id="PS00041">
    <property type="entry name" value="HTH_ARAC_FAMILY_1"/>
    <property type="match status" value="1"/>
</dbReference>
<evidence type="ECO:0000259" key="4">
    <source>
        <dbReference type="PROSITE" id="PS01124"/>
    </source>
</evidence>
<dbReference type="InterPro" id="IPR020449">
    <property type="entry name" value="Tscrpt_reg_AraC-type_HTH"/>
</dbReference>
<organism evidence="5 6">
    <name type="scientific">Aminobacter anthyllidis</name>
    <dbReference type="NCBI Taxonomy" id="1035067"/>
    <lineage>
        <taxon>Bacteria</taxon>
        <taxon>Pseudomonadati</taxon>
        <taxon>Pseudomonadota</taxon>
        <taxon>Alphaproteobacteria</taxon>
        <taxon>Hyphomicrobiales</taxon>
        <taxon>Phyllobacteriaceae</taxon>
        <taxon>Aminobacter</taxon>
    </lineage>
</organism>
<feature type="domain" description="HTH araC/xylS-type" evidence="4">
    <location>
        <begin position="161"/>
        <end position="259"/>
    </location>
</feature>
<dbReference type="Proteomes" id="UP001138921">
    <property type="component" value="Unassembled WGS sequence"/>
</dbReference>
<evidence type="ECO:0000313" key="5">
    <source>
        <dbReference type="EMBL" id="MBT1154088.1"/>
    </source>
</evidence>
<name>A0A9X1A650_9HYPH</name>
<sequence>MQTIVDPEHGFTFGEAMYSAGGVYGPLRNRYVTLLLVHEGTARVTCDEEVTIVDSGECGVFRNERQVLFEYGNGDRCRVSWCEGSPGLLTDSIARLLREVPAKIPISEPLEALQRLGVELGSGSTANLNMLRNALGQALYAAYFHEAHVSERDRHIPRPVHRARNYIEENSEKDVTINSLAALVARTPQHLILSFRKHIGVTPARYLWQVRAKRARHLLLHSGLTIAEIAYQCGYKNPYHFSRQIKQLFGMSPTEVRANMGYHKPSEVAEDTVDIAY</sequence>
<keyword evidence="1" id="KW-0805">Transcription regulation</keyword>
<dbReference type="InterPro" id="IPR018060">
    <property type="entry name" value="HTH_AraC"/>
</dbReference>